<keyword evidence="2 3" id="KW-0040">ANK repeat</keyword>
<dbReference type="SUPFAM" id="SSF48403">
    <property type="entry name" value="Ankyrin repeat"/>
    <property type="match status" value="1"/>
</dbReference>
<keyword evidence="5" id="KW-1185">Reference proteome</keyword>
<comment type="caution">
    <text evidence="4">The sequence shown here is derived from an EMBL/GenBank/DDBJ whole genome shotgun (WGS) entry which is preliminary data.</text>
</comment>
<dbReference type="Gene3D" id="1.25.40.20">
    <property type="entry name" value="Ankyrin repeat-containing domain"/>
    <property type="match status" value="1"/>
</dbReference>
<reference evidence="4 5" key="1">
    <citation type="journal article" date="2015" name="BMC Genomics">
        <title>The genome of the truffle-parasite Tolypocladium ophioglossoides and the evolution of antifungal peptaibiotics.</title>
        <authorList>
            <person name="Quandt C.A."/>
            <person name="Bushley K.E."/>
            <person name="Spatafora J.W."/>
        </authorList>
    </citation>
    <scope>NUCLEOTIDE SEQUENCE [LARGE SCALE GENOMIC DNA]</scope>
    <source>
        <strain evidence="4 5">CBS 100239</strain>
    </source>
</reference>
<dbReference type="OrthoDB" id="341259at2759"/>
<dbReference type="PANTHER" id="PTHR24198:SF165">
    <property type="entry name" value="ANKYRIN REPEAT-CONTAINING PROTEIN-RELATED"/>
    <property type="match status" value="1"/>
</dbReference>
<dbReference type="STRING" id="1163406.A0A0L0N0C9"/>
<accession>A0A0L0N0C9</accession>
<sequence>MASQFNYEELVELFIGIEGIDVNQRREVIGHAALSWALYHHNEGLVRLLLDTPGIDIEILDAWDRTPLMLAAEFGIITVAELLLDHGANVNARFVASPALSYAADEGHQEVDGA</sequence>
<feature type="repeat" description="ANK" evidence="3">
    <location>
        <begin position="63"/>
        <end position="95"/>
    </location>
</feature>
<keyword evidence="1" id="KW-0677">Repeat</keyword>
<evidence type="ECO:0000313" key="5">
    <source>
        <dbReference type="Proteomes" id="UP000036947"/>
    </source>
</evidence>
<evidence type="ECO:0000313" key="4">
    <source>
        <dbReference type="EMBL" id="KND87489.1"/>
    </source>
</evidence>
<proteinExistence type="predicted"/>
<protein>
    <submittedName>
        <fullName evidence="4">Ankyrin repeat and KH domain-containing protein mask</fullName>
    </submittedName>
</protein>
<dbReference type="PANTHER" id="PTHR24198">
    <property type="entry name" value="ANKYRIN REPEAT AND PROTEIN KINASE DOMAIN-CONTAINING PROTEIN"/>
    <property type="match status" value="1"/>
</dbReference>
<name>A0A0L0N0C9_TOLOC</name>
<evidence type="ECO:0000256" key="2">
    <source>
        <dbReference type="ARBA" id="ARBA00023043"/>
    </source>
</evidence>
<dbReference type="AlphaFoldDB" id="A0A0L0N0C9"/>
<gene>
    <name evidence="4" type="ORF">TOPH_07895</name>
</gene>
<dbReference type="InterPro" id="IPR036770">
    <property type="entry name" value="Ankyrin_rpt-contain_sf"/>
</dbReference>
<evidence type="ECO:0000256" key="3">
    <source>
        <dbReference type="PROSITE-ProRule" id="PRU00023"/>
    </source>
</evidence>
<dbReference type="InterPro" id="IPR002110">
    <property type="entry name" value="Ankyrin_rpt"/>
</dbReference>
<evidence type="ECO:0000256" key="1">
    <source>
        <dbReference type="ARBA" id="ARBA00022737"/>
    </source>
</evidence>
<dbReference type="EMBL" id="LFRF01000036">
    <property type="protein sequence ID" value="KND87489.1"/>
    <property type="molecule type" value="Genomic_DNA"/>
</dbReference>
<dbReference type="SMART" id="SM00248">
    <property type="entry name" value="ANK"/>
    <property type="match status" value="2"/>
</dbReference>
<dbReference type="Proteomes" id="UP000036947">
    <property type="component" value="Unassembled WGS sequence"/>
</dbReference>
<dbReference type="Pfam" id="PF12796">
    <property type="entry name" value="Ank_2"/>
    <property type="match status" value="1"/>
</dbReference>
<dbReference type="PROSITE" id="PS50088">
    <property type="entry name" value="ANK_REPEAT"/>
    <property type="match status" value="1"/>
</dbReference>
<organism evidence="4 5">
    <name type="scientific">Tolypocladium ophioglossoides (strain CBS 100239)</name>
    <name type="common">Snaketongue truffleclub</name>
    <name type="synonym">Elaphocordyceps ophioglossoides</name>
    <dbReference type="NCBI Taxonomy" id="1163406"/>
    <lineage>
        <taxon>Eukaryota</taxon>
        <taxon>Fungi</taxon>
        <taxon>Dikarya</taxon>
        <taxon>Ascomycota</taxon>
        <taxon>Pezizomycotina</taxon>
        <taxon>Sordariomycetes</taxon>
        <taxon>Hypocreomycetidae</taxon>
        <taxon>Hypocreales</taxon>
        <taxon>Ophiocordycipitaceae</taxon>
        <taxon>Tolypocladium</taxon>
    </lineage>
</organism>
<dbReference type="PROSITE" id="PS50297">
    <property type="entry name" value="ANK_REP_REGION"/>
    <property type="match status" value="1"/>
</dbReference>